<name>A0ABN5WP12_9SPHN</name>
<dbReference type="InterPro" id="IPR016624">
    <property type="entry name" value="UCP014753"/>
</dbReference>
<dbReference type="PIRSF" id="PIRSF014753">
    <property type="entry name" value="UCP014753"/>
    <property type="match status" value="1"/>
</dbReference>
<accession>A0ABN5WP12</accession>
<evidence type="ECO:0000313" key="3">
    <source>
        <dbReference type="Proteomes" id="UP001059971"/>
    </source>
</evidence>
<keyword evidence="3" id="KW-1185">Reference proteome</keyword>
<reference evidence="2" key="1">
    <citation type="submission" date="2018-07" db="EMBL/GenBank/DDBJ databases">
        <title>Complete genome sequence of Sphingomonas bisphenolicum strain AO1, a bisphenol A degradative bacterium isolated from Japanese farm field.</title>
        <authorList>
            <person name="Murakami M."/>
            <person name="Koh M."/>
            <person name="Koba S."/>
            <person name="Matsumura Y."/>
        </authorList>
    </citation>
    <scope>NUCLEOTIDE SEQUENCE</scope>
    <source>
        <strain evidence="2">AO1</strain>
    </source>
</reference>
<sequence length="313" mass="34462">MLDGAVGAIDISDVHNLIGASVDPDGPHKLNFSDGLQPLVDAAFLAQAVLRAPHALWTSLSPDIQRNLVDALHQARKIEPYYNNWLLFSATIEAMLAKIGEPWDPVRIDYALRQHELWYAGDGIYKDGPHLRWDYYNGYVIQPMLSDILSAVGAVNPHWQSMRVAHSSRMARYAVVLERLIGPDGSFPPIGRSLAYRCAAFQPLAQLALHGELPAALPPAQVRCALEAVIRRTLDAPENFDQEGWLRLGLNGSQPNMAEGYISTGSLYLCSTAFLPLGLPSEAPFWSDAAMPWSQRSLWAHGQGVAIDKAMDM</sequence>
<organism evidence="2 3">
    <name type="scientific">Sphingomonas bisphenolicum</name>
    <dbReference type="NCBI Taxonomy" id="296544"/>
    <lineage>
        <taxon>Bacteria</taxon>
        <taxon>Pseudomonadati</taxon>
        <taxon>Pseudomonadota</taxon>
        <taxon>Alphaproteobacteria</taxon>
        <taxon>Sphingomonadales</taxon>
        <taxon>Sphingomonadaceae</taxon>
        <taxon>Sphingomonas</taxon>
    </lineage>
</organism>
<evidence type="ECO:0000259" key="1">
    <source>
        <dbReference type="Pfam" id="PF10022"/>
    </source>
</evidence>
<protein>
    <recommendedName>
        <fullName evidence="1">DUF2264 domain-containing protein</fullName>
    </recommendedName>
</protein>
<dbReference type="PANTHER" id="PTHR35339:SF3">
    <property type="entry name" value="DUF2264 DOMAIN-CONTAINING PROTEIN"/>
    <property type="match status" value="1"/>
</dbReference>
<dbReference type="PANTHER" id="PTHR35339">
    <property type="entry name" value="LINALOOL DEHYDRATASE_ISOMERASE DOMAIN-CONTAINING PROTEIN"/>
    <property type="match status" value="1"/>
</dbReference>
<evidence type="ECO:0000313" key="2">
    <source>
        <dbReference type="EMBL" id="BBF71416.1"/>
    </source>
</evidence>
<dbReference type="Pfam" id="PF10022">
    <property type="entry name" value="DUF2264"/>
    <property type="match status" value="1"/>
</dbReference>
<dbReference type="Proteomes" id="UP001059971">
    <property type="component" value="Chromosome 1"/>
</dbReference>
<gene>
    <name evidence="2" type="ORF">SBA_ch1_36160</name>
</gene>
<dbReference type="EMBL" id="AP018817">
    <property type="protein sequence ID" value="BBF71416.1"/>
    <property type="molecule type" value="Genomic_DNA"/>
</dbReference>
<dbReference type="InterPro" id="IPR049349">
    <property type="entry name" value="DUF2264_N"/>
</dbReference>
<feature type="domain" description="DUF2264" evidence="1">
    <location>
        <begin position="18"/>
        <end position="293"/>
    </location>
</feature>
<proteinExistence type="predicted"/>